<dbReference type="InterPro" id="IPR042462">
    <property type="entry name" value="ARMC7"/>
</dbReference>
<comment type="caution">
    <text evidence="1">The sequence shown here is derived from an EMBL/GenBank/DDBJ whole genome shotgun (WGS) entry which is preliminary data.</text>
</comment>
<gene>
    <name evidence="1" type="ORF">FBUS_10782</name>
</gene>
<evidence type="ECO:0000313" key="1">
    <source>
        <dbReference type="EMBL" id="KAA0197727.1"/>
    </source>
</evidence>
<name>A0A8E0VMY4_9TREM</name>
<dbReference type="Proteomes" id="UP000728185">
    <property type="component" value="Unassembled WGS sequence"/>
</dbReference>
<dbReference type="SUPFAM" id="SSF48371">
    <property type="entry name" value="ARM repeat"/>
    <property type="match status" value="1"/>
</dbReference>
<evidence type="ECO:0000313" key="2">
    <source>
        <dbReference type="Proteomes" id="UP000728185"/>
    </source>
</evidence>
<dbReference type="OrthoDB" id="5211at2759"/>
<keyword evidence="2" id="KW-1185">Reference proteome</keyword>
<dbReference type="AlphaFoldDB" id="A0A8E0VMY4"/>
<proteinExistence type="predicted"/>
<accession>A0A8E0VMY4</accession>
<reference evidence="1" key="1">
    <citation type="submission" date="2019-05" db="EMBL/GenBank/DDBJ databases">
        <title>Annotation for the trematode Fasciolopsis buski.</title>
        <authorList>
            <person name="Choi Y.-J."/>
        </authorList>
    </citation>
    <scope>NUCLEOTIDE SEQUENCE</scope>
    <source>
        <strain evidence="1">HT</strain>
        <tissue evidence="1">Whole worm</tissue>
    </source>
</reference>
<sequence>MPSRRRKHTTFRSSYTKHVGSRAAPGSFERLQYLERLVTEAKETDLVDYKEQVVANLANFAYDPRNYSQLHQLHVADLFFNCVREAAAIWSVLATGSAIESIPVEEHTIRLVELALGGLSNLVASSSTARAHIFGSPELAYVVACLAAPHPNIVVHALTILIHLFTPSADSNKNLTQTHHHLNVRFPAAVRAARAYQQAYVHVDNTNSVRLYPPIGLLSTILLEDCCRSSVHPG</sequence>
<protein>
    <submittedName>
        <fullName evidence="1">Armadillo repeat-containing protein 7</fullName>
    </submittedName>
</protein>
<dbReference type="PANTHER" id="PTHR46263:SF1">
    <property type="entry name" value="ARMADILLO REPEAT-CONTAINING PROTEIN 7"/>
    <property type="match status" value="1"/>
</dbReference>
<dbReference type="EMBL" id="LUCM01002185">
    <property type="protein sequence ID" value="KAA0197727.1"/>
    <property type="molecule type" value="Genomic_DNA"/>
</dbReference>
<dbReference type="PANTHER" id="PTHR46263">
    <property type="entry name" value="ARMADILLO REPEAT-CONTAINING PROTEIN 7"/>
    <property type="match status" value="1"/>
</dbReference>
<dbReference type="Gene3D" id="1.25.10.10">
    <property type="entry name" value="Leucine-rich Repeat Variant"/>
    <property type="match status" value="1"/>
</dbReference>
<organism evidence="1 2">
    <name type="scientific">Fasciolopsis buskii</name>
    <dbReference type="NCBI Taxonomy" id="27845"/>
    <lineage>
        <taxon>Eukaryota</taxon>
        <taxon>Metazoa</taxon>
        <taxon>Spiralia</taxon>
        <taxon>Lophotrochozoa</taxon>
        <taxon>Platyhelminthes</taxon>
        <taxon>Trematoda</taxon>
        <taxon>Digenea</taxon>
        <taxon>Plagiorchiida</taxon>
        <taxon>Echinostomata</taxon>
        <taxon>Echinostomatoidea</taxon>
        <taxon>Fasciolidae</taxon>
        <taxon>Fasciolopsis</taxon>
    </lineage>
</organism>
<dbReference type="InterPro" id="IPR016024">
    <property type="entry name" value="ARM-type_fold"/>
</dbReference>
<dbReference type="InterPro" id="IPR011989">
    <property type="entry name" value="ARM-like"/>
</dbReference>